<dbReference type="EMBL" id="GG662749">
    <property type="protein sequence ID" value="EAR90148.1"/>
    <property type="molecule type" value="Genomic_DNA"/>
</dbReference>
<evidence type="ECO:0000313" key="2">
    <source>
        <dbReference type="EMBL" id="EAR90148.1"/>
    </source>
</evidence>
<dbReference type="AlphaFoldDB" id="Q22Y76"/>
<name>Q22Y76_TETTS</name>
<evidence type="ECO:0000313" key="3">
    <source>
        <dbReference type="Proteomes" id="UP000009168"/>
    </source>
</evidence>
<protein>
    <submittedName>
        <fullName evidence="2">Uncharacterized protein</fullName>
    </submittedName>
</protein>
<gene>
    <name evidence="2" type="ORF">TTHERM_00354950</name>
</gene>
<keyword evidence="3" id="KW-1185">Reference proteome</keyword>
<organism evidence="2 3">
    <name type="scientific">Tetrahymena thermophila (strain SB210)</name>
    <dbReference type="NCBI Taxonomy" id="312017"/>
    <lineage>
        <taxon>Eukaryota</taxon>
        <taxon>Sar</taxon>
        <taxon>Alveolata</taxon>
        <taxon>Ciliophora</taxon>
        <taxon>Intramacronucleata</taxon>
        <taxon>Oligohymenophorea</taxon>
        <taxon>Hymenostomatida</taxon>
        <taxon>Tetrahymenina</taxon>
        <taxon>Tetrahymenidae</taxon>
        <taxon>Tetrahymena</taxon>
    </lineage>
</organism>
<sequence>MEDNQADQANKTLKKQERLKKMKDKLAKNDQQFYMPIEEYVLKNPPFDSSQNMNGKWLQSPYEFGTQYYRLDGAKVFIFPESKIFQEPLYESCSNDSFDSDFESTPPSPANQSKDQSAIKLKANQCEQNINQEAEEEVICENEIGFLFDQDENYIDVQNYEILLTKEYEYFIFRPKESLLNILNEQINNI</sequence>
<accession>Q22Y76</accession>
<dbReference type="GeneID" id="7845895"/>
<reference evidence="3" key="1">
    <citation type="journal article" date="2006" name="PLoS Biol.">
        <title>Macronuclear genome sequence of the ciliate Tetrahymena thermophila, a model eukaryote.</title>
        <authorList>
            <person name="Eisen J.A."/>
            <person name="Coyne R.S."/>
            <person name="Wu M."/>
            <person name="Wu D."/>
            <person name="Thiagarajan M."/>
            <person name="Wortman J.R."/>
            <person name="Badger J.H."/>
            <person name="Ren Q."/>
            <person name="Amedeo P."/>
            <person name="Jones K.M."/>
            <person name="Tallon L.J."/>
            <person name="Delcher A.L."/>
            <person name="Salzberg S.L."/>
            <person name="Silva J.C."/>
            <person name="Haas B.J."/>
            <person name="Majoros W.H."/>
            <person name="Farzad M."/>
            <person name="Carlton J.M."/>
            <person name="Smith R.K. Jr."/>
            <person name="Garg J."/>
            <person name="Pearlman R.E."/>
            <person name="Karrer K.M."/>
            <person name="Sun L."/>
            <person name="Manning G."/>
            <person name="Elde N.C."/>
            <person name="Turkewitz A.P."/>
            <person name="Asai D.J."/>
            <person name="Wilkes D.E."/>
            <person name="Wang Y."/>
            <person name="Cai H."/>
            <person name="Collins K."/>
            <person name="Stewart B.A."/>
            <person name="Lee S.R."/>
            <person name="Wilamowska K."/>
            <person name="Weinberg Z."/>
            <person name="Ruzzo W.L."/>
            <person name="Wloga D."/>
            <person name="Gaertig J."/>
            <person name="Frankel J."/>
            <person name="Tsao C.-C."/>
            <person name="Gorovsky M.A."/>
            <person name="Keeling P.J."/>
            <person name="Waller R.F."/>
            <person name="Patron N.J."/>
            <person name="Cherry J.M."/>
            <person name="Stover N.A."/>
            <person name="Krieger C.J."/>
            <person name="del Toro C."/>
            <person name="Ryder H.F."/>
            <person name="Williamson S.C."/>
            <person name="Barbeau R.A."/>
            <person name="Hamilton E.P."/>
            <person name="Orias E."/>
        </authorList>
    </citation>
    <scope>NUCLEOTIDE SEQUENCE [LARGE SCALE GENOMIC DNA]</scope>
    <source>
        <strain evidence="3">SB210</strain>
    </source>
</reference>
<dbReference type="RefSeq" id="XP_001010393.1">
    <property type="nucleotide sequence ID" value="XM_001010393.1"/>
</dbReference>
<proteinExistence type="predicted"/>
<evidence type="ECO:0000256" key="1">
    <source>
        <dbReference type="SAM" id="MobiDB-lite"/>
    </source>
</evidence>
<dbReference type="Proteomes" id="UP000009168">
    <property type="component" value="Unassembled WGS sequence"/>
</dbReference>
<dbReference type="HOGENOM" id="CLU_1430718_0_0_1"/>
<dbReference type="KEGG" id="tet:TTHERM_00354950"/>
<feature type="region of interest" description="Disordered" evidence="1">
    <location>
        <begin position="96"/>
        <end position="116"/>
    </location>
</feature>
<dbReference type="InParanoid" id="Q22Y76"/>